<evidence type="ECO:0000313" key="1">
    <source>
        <dbReference type="EMBL" id="GAA2362499.1"/>
    </source>
</evidence>
<dbReference type="InterPro" id="IPR029063">
    <property type="entry name" value="SAM-dependent_MTases_sf"/>
</dbReference>
<dbReference type="PANTHER" id="PTHR11006:SF4">
    <property type="entry name" value="PROTEIN ARGININE N-METHYLTRANSFERASE 7"/>
    <property type="match status" value="1"/>
</dbReference>
<keyword evidence="2" id="KW-1185">Reference proteome</keyword>
<gene>
    <name evidence="1" type="ORF">GCM10010170_058610</name>
</gene>
<sequence length="120" mass="12640">MAADLRAYREAISSSVRGKVALDIGTGRDALWAIQTARAGAQHVFAVEQQPDTAGQARRAIAEAGLTDRVTVIQGRSTDIELPESAQVCISEIVGNIASAEGVIIALADARRRLCTAHCV</sequence>
<dbReference type="PANTHER" id="PTHR11006">
    <property type="entry name" value="PROTEIN ARGININE N-METHYLTRANSFERASE"/>
    <property type="match status" value="1"/>
</dbReference>
<comment type="caution">
    <text evidence="1">The sequence shown here is derived from an EMBL/GenBank/DDBJ whole genome shotgun (WGS) entry which is preliminary data.</text>
</comment>
<dbReference type="SUPFAM" id="SSF53335">
    <property type="entry name" value="S-adenosyl-L-methionine-dependent methyltransferases"/>
    <property type="match status" value="1"/>
</dbReference>
<dbReference type="Gene3D" id="3.40.50.150">
    <property type="entry name" value="Vaccinia Virus protein VP39"/>
    <property type="match status" value="1"/>
</dbReference>
<protein>
    <recommendedName>
        <fullName evidence="3">Methyltransferase domain-containing protein</fullName>
    </recommendedName>
</protein>
<name>A0ABN3GVM0_9ACTN</name>
<dbReference type="EMBL" id="BAAARV010000055">
    <property type="protein sequence ID" value="GAA2362499.1"/>
    <property type="molecule type" value="Genomic_DNA"/>
</dbReference>
<organism evidence="1 2">
    <name type="scientific">Dactylosporangium salmoneum</name>
    <dbReference type="NCBI Taxonomy" id="53361"/>
    <lineage>
        <taxon>Bacteria</taxon>
        <taxon>Bacillati</taxon>
        <taxon>Actinomycetota</taxon>
        <taxon>Actinomycetes</taxon>
        <taxon>Micromonosporales</taxon>
        <taxon>Micromonosporaceae</taxon>
        <taxon>Dactylosporangium</taxon>
    </lineage>
</organism>
<evidence type="ECO:0000313" key="2">
    <source>
        <dbReference type="Proteomes" id="UP001501444"/>
    </source>
</evidence>
<dbReference type="RefSeq" id="WP_344615769.1">
    <property type="nucleotide sequence ID" value="NZ_BAAARV010000055.1"/>
</dbReference>
<proteinExistence type="predicted"/>
<dbReference type="Proteomes" id="UP001501444">
    <property type="component" value="Unassembled WGS sequence"/>
</dbReference>
<reference evidence="1 2" key="1">
    <citation type="journal article" date="2019" name="Int. J. Syst. Evol. Microbiol.">
        <title>The Global Catalogue of Microorganisms (GCM) 10K type strain sequencing project: providing services to taxonomists for standard genome sequencing and annotation.</title>
        <authorList>
            <consortium name="The Broad Institute Genomics Platform"/>
            <consortium name="The Broad Institute Genome Sequencing Center for Infectious Disease"/>
            <person name="Wu L."/>
            <person name="Ma J."/>
        </authorList>
    </citation>
    <scope>NUCLEOTIDE SEQUENCE [LARGE SCALE GENOMIC DNA]</scope>
    <source>
        <strain evidence="1 2">JCM 3272</strain>
    </source>
</reference>
<accession>A0ABN3GVM0</accession>
<evidence type="ECO:0008006" key="3">
    <source>
        <dbReference type="Google" id="ProtNLM"/>
    </source>
</evidence>
<dbReference type="InterPro" id="IPR025799">
    <property type="entry name" value="Arg_MeTrfase"/>
</dbReference>